<dbReference type="InterPro" id="IPR003695">
    <property type="entry name" value="Ppx_GppA_N"/>
</dbReference>
<dbReference type="InterPro" id="IPR043129">
    <property type="entry name" value="ATPase_NBD"/>
</dbReference>
<evidence type="ECO:0000313" key="2">
    <source>
        <dbReference type="EMBL" id="AHE95356.1"/>
    </source>
</evidence>
<dbReference type="HOGENOM" id="CLU_025908_1_2_0"/>
<reference evidence="2 3" key="1">
    <citation type="submission" date="2013-12" db="EMBL/GenBank/DDBJ databases">
        <authorList>
            <consortium name="DOE Joint Genome Institute"/>
            <person name="Eisen J."/>
            <person name="Huntemann M."/>
            <person name="Han J."/>
            <person name="Chen A."/>
            <person name="Kyrpides N."/>
            <person name="Mavromatis K."/>
            <person name="Markowitz V."/>
            <person name="Palaniappan K."/>
            <person name="Ivanova N."/>
            <person name="Schaumberg A."/>
            <person name="Pati A."/>
            <person name="Liolios K."/>
            <person name="Nordberg H.P."/>
            <person name="Cantor M.N."/>
            <person name="Hua S.X."/>
            <person name="Woyke T."/>
        </authorList>
    </citation>
    <scope>NUCLEOTIDE SEQUENCE [LARGE SCALE GENOMIC DNA]</scope>
    <source>
        <strain evidence="2 3">DSM 23557</strain>
    </source>
</reference>
<accession>W0DAV0</accession>
<dbReference type="AlphaFoldDB" id="W0DAV0"/>
<keyword evidence="3" id="KW-1185">Reference proteome</keyword>
<proteinExistence type="predicted"/>
<evidence type="ECO:0000259" key="1">
    <source>
        <dbReference type="Pfam" id="PF02541"/>
    </source>
</evidence>
<sequence length="303" mass="33800">MKVASIDVGSYSCRLSIADFSKSFRIIYEEGNITALATGLKENGYLQEEPMEETLRTIKKYIQVAKQYGAERIVLIGTEALRRAKNSQEFLKRVKDETGLELKVISPDEEGSLAFLAVAFSLRPEGKFCIIDQGGGSTEFVCGKGTEVEYLKSLPVGIVNLTEEFIQSDPPKPYELESLKNFLDELIKDVVRPCDVLVGLGGTITTISAIKNNVFPYQGSLVHGSKLTLEDIMFWLETLSSMKAEDRVKTFPHIEPKRAKVIIPGLMIFYRAMLLFGKREIVVSDWGIKEGVLIREYLSLGLG</sequence>
<dbReference type="GO" id="GO:0016462">
    <property type="term" value="F:pyrophosphatase activity"/>
    <property type="evidence" value="ECO:0007669"/>
    <property type="project" value="TreeGrafter"/>
</dbReference>
<dbReference type="Gene3D" id="3.30.420.40">
    <property type="match status" value="1"/>
</dbReference>
<dbReference type="Pfam" id="PF02541">
    <property type="entry name" value="Ppx-GppA"/>
    <property type="match status" value="1"/>
</dbReference>
<evidence type="ECO:0000313" key="3">
    <source>
        <dbReference type="Proteomes" id="UP000018914"/>
    </source>
</evidence>
<dbReference type="OrthoDB" id="9807195at2"/>
<dbReference type="PANTHER" id="PTHR30005">
    <property type="entry name" value="EXOPOLYPHOSPHATASE"/>
    <property type="match status" value="1"/>
</dbReference>
<dbReference type="KEGG" id="trd:THERU_00350"/>
<dbReference type="Gene3D" id="3.30.420.150">
    <property type="entry name" value="Exopolyphosphatase. Domain 2"/>
    <property type="match status" value="1"/>
</dbReference>
<dbReference type="PANTHER" id="PTHR30005:SF0">
    <property type="entry name" value="RETROGRADE REGULATION PROTEIN 2"/>
    <property type="match status" value="1"/>
</dbReference>
<dbReference type="SUPFAM" id="SSF53067">
    <property type="entry name" value="Actin-like ATPase domain"/>
    <property type="match status" value="2"/>
</dbReference>
<protein>
    <submittedName>
        <fullName evidence="2">Exopolyphosphatase</fullName>
    </submittedName>
</protein>
<dbReference type="STRING" id="75906.THERU_00350"/>
<name>W0DAV0_9AQUI</name>
<dbReference type="PATRIC" id="fig|75906.3.peg.67"/>
<gene>
    <name evidence="2" type="ORF">THERU_00350</name>
</gene>
<feature type="domain" description="Ppx/GppA phosphatase N-terminal" evidence="1">
    <location>
        <begin position="22"/>
        <end position="298"/>
    </location>
</feature>
<dbReference type="RefSeq" id="WP_025305299.1">
    <property type="nucleotide sequence ID" value="NZ_CP007028.1"/>
</dbReference>
<dbReference type="Proteomes" id="UP000018914">
    <property type="component" value="Chromosome"/>
</dbReference>
<dbReference type="EMBL" id="CP007028">
    <property type="protein sequence ID" value="AHE95356.1"/>
    <property type="molecule type" value="Genomic_DNA"/>
</dbReference>
<organism evidence="3">
    <name type="scientific">Thermocrinis ruber</name>
    <dbReference type="NCBI Taxonomy" id="75906"/>
    <lineage>
        <taxon>Bacteria</taxon>
        <taxon>Pseudomonadati</taxon>
        <taxon>Aquificota</taxon>
        <taxon>Aquificia</taxon>
        <taxon>Aquificales</taxon>
        <taxon>Aquificaceae</taxon>
        <taxon>Thermocrinis</taxon>
    </lineage>
</organism>
<dbReference type="InterPro" id="IPR050273">
    <property type="entry name" value="GppA/Ppx_hydrolase"/>
</dbReference>
<dbReference type="eggNOG" id="COG0248">
    <property type="taxonomic scope" value="Bacteria"/>
</dbReference>